<gene>
    <name evidence="8" type="primary">rnp4</name>
    <name evidence="9" type="ORF">RJ40_04170</name>
</gene>
<proteinExistence type="inferred from homology"/>
<dbReference type="Proteomes" id="UP001042704">
    <property type="component" value="Chromosome"/>
</dbReference>
<protein>
    <recommendedName>
        <fullName evidence="8">Ribonuclease P protein component 4</fullName>
        <shortName evidence="8">RNase P component 4</shortName>
        <ecNumber evidence="8">3.1.26.5</ecNumber>
    </recommendedName>
    <alternativeName>
        <fullName evidence="8">Rpp21</fullName>
    </alternativeName>
</protein>
<dbReference type="Gene3D" id="1.20.5.420">
    <property type="entry name" value="Immunoglobulin FC, subunit C"/>
    <property type="match status" value="1"/>
</dbReference>
<dbReference type="GeneID" id="76423530"/>
<keyword evidence="5 8" id="KW-0255">Endonuclease</keyword>
<feature type="binding site" evidence="8">
    <location>
        <position position="89"/>
    </location>
    <ligand>
        <name>Zn(2+)</name>
        <dbReference type="ChEBI" id="CHEBI:29105"/>
    </ligand>
</feature>
<evidence type="ECO:0000256" key="4">
    <source>
        <dbReference type="ARBA" id="ARBA00022723"/>
    </source>
</evidence>
<dbReference type="GO" id="GO:0001682">
    <property type="term" value="P:tRNA 5'-leader removal"/>
    <property type="evidence" value="ECO:0007669"/>
    <property type="project" value="UniProtKB-UniRule"/>
</dbReference>
<reference evidence="9" key="1">
    <citation type="journal article" date="2001" name="Int. J. Syst. Evol. Microbiol.">
        <title>Methanofollis aquaemaris sp. nov., a methanogen isolated from an aquaculture fish pond.</title>
        <authorList>
            <person name="Lai M.C."/>
            <person name="Chen S.C."/>
        </authorList>
    </citation>
    <scope>NUCLEOTIDE SEQUENCE</scope>
    <source>
        <strain evidence="9">N2F9704</strain>
    </source>
</reference>
<dbReference type="KEGG" id="maqe:RJ40_04170"/>
<organism evidence="9 10">
    <name type="scientific">Methanofollis aquaemaris</name>
    <dbReference type="NCBI Taxonomy" id="126734"/>
    <lineage>
        <taxon>Archaea</taxon>
        <taxon>Methanobacteriati</taxon>
        <taxon>Methanobacteriota</taxon>
        <taxon>Stenosarchaea group</taxon>
        <taxon>Methanomicrobia</taxon>
        <taxon>Methanomicrobiales</taxon>
        <taxon>Methanomicrobiaceae</taxon>
        <taxon>Methanofollis</taxon>
    </lineage>
</organism>
<dbReference type="GO" id="GO:0004526">
    <property type="term" value="F:ribonuclease P activity"/>
    <property type="evidence" value="ECO:0007669"/>
    <property type="project" value="UniProtKB-UniRule"/>
</dbReference>
<comment type="subunit">
    <text evidence="8">Consists of a catalytic RNA component and at least 4-5 protein subunits.</text>
</comment>
<dbReference type="InterPro" id="IPR016432">
    <property type="entry name" value="RNP4"/>
</dbReference>
<evidence type="ECO:0000256" key="8">
    <source>
        <dbReference type="HAMAP-Rule" id="MF_00757"/>
    </source>
</evidence>
<accession>A0A8A3S548</accession>
<keyword evidence="4 8" id="KW-0479">Metal-binding</keyword>
<sequence>MRRRPKDQNAKKIAHERIALLFERAAEFYSVDPELSDRCVALARRIAMRQRVRIPKNLGLRFCRRCSAYLVPGSNVRVRVQHGKVIVTCRVCGHQKRYPVVKKHRKE</sequence>
<evidence type="ECO:0000256" key="2">
    <source>
        <dbReference type="ARBA" id="ARBA00022694"/>
    </source>
</evidence>
<dbReference type="GO" id="GO:0030677">
    <property type="term" value="C:ribonuclease P complex"/>
    <property type="evidence" value="ECO:0007669"/>
    <property type="project" value="UniProtKB-UniRule"/>
</dbReference>
<keyword evidence="6 8" id="KW-0378">Hydrolase</keyword>
<evidence type="ECO:0000256" key="1">
    <source>
        <dbReference type="ARBA" id="ARBA00022490"/>
    </source>
</evidence>
<evidence type="ECO:0000256" key="5">
    <source>
        <dbReference type="ARBA" id="ARBA00022759"/>
    </source>
</evidence>
<dbReference type="InterPro" id="IPR007175">
    <property type="entry name" value="Rpr2/Snm1/Rpp21"/>
</dbReference>
<feature type="binding site" evidence="8">
    <location>
        <position position="66"/>
    </location>
    <ligand>
        <name>Zn(2+)</name>
        <dbReference type="ChEBI" id="CHEBI:29105"/>
    </ligand>
</feature>
<comment type="function">
    <text evidence="8">Part of ribonuclease P, a protein complex that generates mature tRNA molecules by cleaving their 5'-ends.</text>
</comment>
<keyword evidence="1 8" id="KW-0963">Cytoplasm</keyword>
<comment type="cofactor">
    <cofactor evidence="8">
        <name>Zn(2+)</name>
        <dbReference type="ChEBI" id="CHEBI:29105"/>
    </cofactor>
    <text evidence="8">Binds 1 zinc ion per subunit.</text>
</comment>
<keyword evidence="10" id="KW-1185">Reference proteome</keyword>
<name>A0A8A3S548_9EURY</name>
<dbReference type="Pfam" id="PF04032">
    <property type="entry name" value="Rpr2"/>
    <property type="match status" value="1"/>
</dbReference>
<dbReference type="EC" id="3.1.26.5" evidence="8"/>
<feature type="binding site" evidence="8">
    <location>
        <position position="92"/>
    </location>
    <ligand>
        <name>Zn(2+)</name>
        <dbReference type="ChEBI" id="CHEBI:29105"/>
    </ligand>
</feature>
<feature type="binding site" evidence="8">
    <location>
        <position position="63"/>
    </location>
    <ligand>
        <name>Zn(2+)</name>
        <dbReference type="ChEBI" id="CHEBI:29105"/>
    </ligand>
</feature>
<evidence type="ECO:0000313" key="10">
    <source>
        <dbReference type="Proteomes" id="UP001042704"/>
    </source>
</evidence>
<comment type="catalytic activity">
    <reaction evidence="8">
        <text>Endonucleolytic cleavage of RNA, removing 5'-extranucleotides from tRNA precursor.</text>
        <dbReference type="EC" id="3.1.26.5"/>
    </reaction>
</comment>
<evidence type="ECO:0000256" key="3">
    <source>
        <dbReference type="ARBA" id="ARBA00022722"/>
    </source>
</evidence>
<comment type="subcellular location">
    <subcellularLocation>
        <location evidence="8">Cytoplasm</location>
    </subcellularLocation>
</comment>
<dbReference type="PANTHER" id="PTHR14742:SF0">
    <property type="entry name" value="RIBONUCLEASE P PROTEIN SUBUNIT P21"/>
    <property type="match status" value="1"/>
</dbReference>
<keyword evidence="3 8" id="KW-0540">Nuclease</keyword>
<dbReference type="Gene3D" id="6.20.50.20">
    <property type="match status" value="1"/>
</dbReference>
<dbReference type="GO" id="GO:0008270">
    <property type="term" value="F:zinc ion binding"/>
    <property type="evidence" value="ECO:0007669"/>
    <property type="project" value="UniProtKB-UniRule"/>
</dbReference>
<dbReference type="GO" id="GO:0005737">
    <property type="term" value="C:cytoplasm"/>
    <property type="evidence" value="ECO:0007669"/>
    <property type="project" value="UniProtKB-SubCell"/>
</dbReference>
<evidence type="ECO:0000256" key="6">
    <source>
        <dbReference type="ARBA" id="ARBA00022801"/>
    </source>
</evidence>
<dbReference type="RefSeq" id="WP_265582110.1">
    <property type="nucleotide sequence ID" value="NZ_CP036172.1"/>
</dbReference>
<dbReference type="PANTHER" id="PTHR14742">
    <property type="entry name" value="RIBONUCLEASE P SUBUNIT P21"/>
    <property type="match status" value="1"/>
</dbReference>
<comment type="similarity">
    <text evidence="8">Belongs to the eukaryotic/archaeal RNase P protein component 4 family.</text>
</comment>
<evidence type="ECO:0000313" key="9">
    <source>
        <dbReference type="EMBL" id="QSZ66744.1"/>
    </source>
</evidence>
<dbReference type="PIRSF" id="PIRSF004878">
    <property type="entry name" value="RNase_P_4"/>
    <property type="match status" value="1"/>
</dbReference>
<dbReference type="HAMAP" id="MF_00757">
    <property type="entry name" value="RNase_P_4"/>
    <property type="match status" value="1"/>
</dbReference>
<evidence type="ECO:0000256" key="7">
    <source>
        <dbReference type="ARBA" id="ARBA00022833"/>
    </source>
</evidence>
<keyword evidence="2 8" id="KW-0819">tRNA processing</keyword>
<keyword evidence="7 8" id="KW-0862">Zinc</keyword>
<reference evidence="9" key="2">
    <citation type="submission" date="2019-02" db="EMBL/GenBank/DDBJ databases">
        <authorList>
            <person name="Chen S.-C."/>
            <person name="Chien H.-H."/>
            <person name="Lai M.-C."/>
        </authorList>
    </citation>
    <scope>NUCLEOTIDE SEQUENCE</scope>
    <source>
        <strain evidence="9">N2F9704</strain>
    </source>
</reference>
<dbReference type="EMBL" id="CP036172">
    <property type="protein sequence ID" value="QSZ66744.1"/>
    <property type="molecule type" value="Genomic_DNA"/>
</dbReference>
<dbReference type="AlphaFoldDB" id="A0A8A3S548"/>